<organism evidence="1 2">
    <name type="scientific">Pseudomonas canadensis</name>
    <dbReference type="NCBI Taxonomy" id="915099"/>
    <lineage>
        <taxon>Bacteria</taxon>
        <taxon>Pseudomonadati</taxon>
        <taxon>Pseudomonadota</taxon>
        <taxon>Gammaproteobacteria</taxon>
        <taxon>Pseudomonadales</taxon>
        <taxon>Pseudomonadaceae</taxon>
        <taxon>Pseudomonas</taxon>
    </lineage>
</organism>
<comment type="caution">
    <text evidence="1">The sequence shown here is derived from an EMBL/GenBank/DDBJ whole genome shotgun (WGS) entry which is preliminary data.</text>
</comment>
<protein>
    <submittedName>
        <fullName evidence="1">Uncharacterized protein</fullName>
    </submittedName>
</protein>
<name>A0A423EZU8_9PSED</name>
<evidence type="ECO:0000313" key="2">
    <source>
        <dbReference type="Proteomes" id="UP000283389"/>
    </source>
</evidence>
<proteinExistence type="predicted"/>
<sequence>MCSPQSKEQKCVVKMSGESAVEGIFEPVQISLTRRCAFYGDHIETAGGVGPAMLFLQEKLRGEYQLLTLAPINTGERATPLCVFSVADFDEYYCIAVKHDQIKLAAFTQPVLRQQAQTLLLQVFQSL</sequence>
<evidence type="ECO:0000313" key="1">
    <source>
        <dbReference type="EMBL" id="ROM46609.1"/>
    </source>
</evidence>
<dbReference type="Proteomes" id="UP000283389">
    <property type="component" value="Unassembled WGS sequence"/>
</dbReference>
<gene>
    <name evidence="1" type="ORF">BK649_24730</name>
</gene>
<accession>A0A423EZU8</accession>
<dbReference type="AlphaFoldDB" id="A0A423EZU8"/>
<dbReference type="EMBL" id="MOAZ01000018">
    <property type="protein sequence ID" value="ROM46609.1"/>
    <property type="molecule type" value="Genomic_DNA"/>
</dbReference>
<reference evidence="1 2" key="1">
    <citation type="submission" date="2016-10" db="EMBL/GenBank/DDBJ databases">
        <title>Comparative genome analysis of multiple Pseudomonas spp. focuses on biocontrol and plant growth promoting traits.</title>
        <authorList>
            <person name="Tao X.-Y."/>
            <person name="Taylor C.G."/>
        </authorList>
    </citation>
    <scope>NUCLEOTIDE SEQUENCE [LARGE SCALE GENOMIC DNA]</scope>
    <source>
        <strain evidence="1 2">36C8</strain>
    </source>
</reference>